<dbReference type="AlphaFoldDB" id="A0A8T2N2M2"/>
<keyword evidence="3" id="KW-1185">Reference proteome</keyword>
<name>A0A8T2N2M2_9TELE</name>
<protein>
    <submittedName>
        <fullName evidence="2">Uncharacterized protein</fullName>
    </submittedName>
</protein>
<comment type="caution">
    <text evidence="2">The sequence shown here is derived from an EMBL/GenBank/DDBJ whole genome shotgun (WGS) entry which is preliminary data.</text>
</comment>
<dbReference type="Proteomes" id="UP000824540">
    <property type="component" value="Unassembled WGS sequence"/>
</dbReference>
<dbReference type="EMBL" id="JAFBMS010000141">
    <property type="protein sequence ID" value="KAG9334695.1"/>
    <property type="molecule type" value="Genomic_DNA"/>
</dbReference>
<proteinExistence type="predicted"/>
<evidence type="ECO:0000313" key="2">
    <source>
        <dbReference type="EMBL" id="KAG9334695.1"/>
    </source>
</evidence>
<accession>A0A8T2N2M2</accession>
<sequence length="54" mass="5913">MNFPNLHLPLPPHPNRPESQSFSSPTSLGLALRTTGEGGHRPKKSGRPPPQSRF</sequence>
<reference evidence="2" key="1">
    <citation type="thesis" date="2021" institute="BYU ScholarsArchive" country="Provo, UT, USA">
        <title>Applications of and Algorithms for Genome Assembly and Genomic Analyses with an Emphasis on Marine Teleosts.</title>
        <authorList>
            <person name="Pickett B.D."/>
        </authorList>
    </citation>
    <scope>NUCLEOTIDE SEQUENCE</scope>
    <source>
        <strain evidence="2">HI-2016</strain>
    </source>
</reference>
<gene>
    <name evidence="2" type="ORF">JZ751_007230</name>
</gene>
<evidence type="ECO:0000256" key="1">
    <source>
        <dbReference type="SAM" id="MobiDB-lite"/>
    </source>
</evidence>
<feature type="region of interest" description="Disordered" evidence="1">
    <location>
        <begin position="1"/>
        <end position="54"/>
    </location>
</feature>
<organism evidence="2 3">
    <name type="scientific">Albula glossodonta</name>
    <name type="common">roundjaw bonefish</name>
    <dbReference type="NCBI Taxonomy" id="121402"/>
    <lineage>
        <taxon>Eukaryota</taxon>
        <taxon>Metazoa</taxon>
        <taxon>Chordata</taxon>
        <taxon>Craniata</taxon>
        <taxon>Vertebrata</taxon>
        <taxon>Euteleostomi</taxon>
        <taxon>Actinopterygii</taxon>
        <taxon>Neopterygii</taxon>
        <taxon>Teleostei</taxon>
        <taxon>Albuliformes</taxon>
        <taxon>Albulidae</taxon>
        <taxon>Albula</taxon>
    </lineage>
</organism>
<feature type="compositionally biased region" description="Polar residues" evidence="1">
    <location>
        <begin position="17"/>
        <end position="27"/>
    </location>
</feature>
<evidence type="ECO:0000313" key="3">
    <source>
        <dbReference type="Proteomes" id="UP000824540"/>
    </source>
</evidence>